<dbReference type="AlphaFoldDB" id="A0A072NS02"/>
<dbReference type="PATRIC" id="fig|1348973.3.peg.15"/>
<gene>
    <name evidence="4" type="ORF">M670_00017</name>
</gene>
<name>A0A072NS02_SCHAZ</name>
<evidence type="ECO:0000313" key="5">
    <source>
        <dbReference type="Proteomes" id="UP000027936"/>
    </source>
</evidence>
<evidence type="ECO:0000259" key="3">
    <source>
        <dbReference type="PROSITE" id="PS50801"/>
    </source>
</evidence>
<organism evidence="4 5">
    <name type="scientific">Schinkia azotoformans MEV2011</name>
    <dbReference type="NCBI Taxonomy" id="1348973"/>
    <lineage>
        <taxon>Bacteria</taxon>
        <taxon>Bacillati</taxon>
        <taxon>Bacillota</taxon>
        <taxon>Bacilli</taxon>
        <taxon>Bacillales</taxon>
        <taxon>Bacillaceae</taxon>
        <taxon>Calidifontibacillus/Schinkia group</taxon>
        <taxon>Schinkia</taxon>
    </lineage>
</organism>
<dbReference type="NCBIfam" id="TIGR00377">
    <property type="entry name" value="ant_ant_sig"/>
    <property type="match status" value="1"/>
</dbReference>
<dbReference type="GO" id="GO:0043856">
    <property type="term" value="F:anti-sigma factor antagonist activity"/>
    <property type="evidence" value="ECO:0007669"/>
    <property type="project" value="InterPro"/>
</dbReference>
<reference evidence="4 5" key="1">
    <citation type="submission" date="2014-04" db="EMBL/GenBank/DDBJ databases">
        <title>Draft genome sequence of Bacillus azotoformans MEV2011, a (co-) denitrifying strain unable to grow in the presence of oxygen.</title>
        <authorList>
            <person name="Nielsen M."/>
            <person name="Schreiber L."/>
            <person name="Finster K."/>
            <person name="Schramm A."/>
        </authorList>
    </citation>
    <scope>NUCLEOTIDE SEQUENCE [LARGE SCALE GENOMIC DNA]</scope>
    <source>
        <strain evidence="4 5">MEV2011</strain>
    </source>
</reference>
<feature type="domain" description="STAS" evidence="3">
    <location>
        <begin position="7"/>
        <end position="116"/>
    </location>
</feature>
<dbReference type="Proteomes" id="UP000027936">
    <property type="component" value="Unassembled WGS sequence"/>
</dbReference>
<dbReference type="PANTHER" id="PTHR33495">
    <property type="entry name" value="ANTI-SIGMA FACTOR ANTAGONIST TM_1081-RELATED-RELATED"/>
    <property type="match status" value="1"/>
</dbReference>
<proteinExistence type="inferred from homology"/>
<dbReference type="PROSITE" id="PS50801">
    <property type="entry name" value="STAS"/>
    <property type="match status" value="1"/>
</dbReference>
<comment type="caution">
    <text evidence="4">The sequence shown here is derived from an EMBL/GenBank/DDBJ whole genome shotgun (WGS) entry which is preliminary data.</text>
</comment>
<dbReference type="PANTHER" id="PTHR33495:SF2">
    <property type="entry name" value="ANTI-SIGMA FACTOR ANTAGONIST TM_1081-RELATED"/>
    <property type="match status" value="1"/>
</dbReference>
<dbReference type="InterPro" id="IPR002645">
    <property type="entry name" value="STAS_dom"/>
</dbReference>
<protein>
    <recommendedName>
        <fullName evidence="2">Anti-sigma factor antagonist</fullName>
    </recommendedName>
</protein>
<dbReference type="RefSeq" id="WP_035192312.1">
    <property type="nucleotide sequence ID" value="NZ_JJRY01000001.1"/>
</dbReference>
<dbReference type="InterPro" id="IPR036513">
    <property type="entry name" value="STAS_dom_sf"/>
</dbReference>
<evidence type="ECO:0000256" key="2">
    <source>
        <dbReference type="RuleBase" id="RU003749"/>
    </source>
</evidence>
<dbReference type="Pfam" id="PF01740">
    <property type="entry name" value="STAS"/>
    <property type="match status" value="1"/>
</dbReference>
<dbReference type="OrthoDB" id="2734025at2"/>
<accession>A0A072NS02</accession>
<sequence length="131" mass="14885">MIENNSVEIRSEILHGFQRIMFSGELVYGQTEKIREEIFSLLVDCDGYILDLQNVKTIDSTGFGILVSIAKKLKNQNRNRMVVVINKPSILQLFKITKLTLIFPVVETKEEAVKLLSEGLSSPPELLIDDY</sequence>
<dbReference type="SUPFAM" id="SSF52091">
    <property type="entry name" value="SpoIIaa-like"/>
    <property type="match status" value="1"/>
</dbReference>
<dbReference type="EMBL" id="JJRY01000001">
    <property type="protein sequence ID" value="KEF40007.1"/>
    <property type="molecule type" value="Genomic_DNA"/>
</dbReference>
<dbReference type="InterPro" id="IPR003658">
    <property type="entry name" value="Anti-sigma_ant"/>
</dbReference>
<evidence type="ECO:0000313" key="4">
    <source>
        <dbReference type="EMBL" id="KEF40007.1"/>
    </source>
</evidence>
<dbReference type="Gene3D" id="3.30.750.24">
    <property type="entry name" value="STAS domain"/>
    <property type="match status" value="1"/>
</dbReference>
<evidence type="ECO:0000256" key="1">
    <source>
        <dbReference type="ARBA" id="ARBA00009013"/>
    </source>
</evidence>
<comment type="similarity">
    <text evidence="1 2">Belongs to the anti-sigma-factor antagonist family.</text>
</comment>
<dbReference type="CDD" id="cd07043">
    <property type="entry name" value="STAS_anti-anti-sigma_factors"/>
    <property type="match status" value="1"/>
</dbReference>